<feature type="compositionally biased region" description="Low complexity" evidence="7">
    <location>
        <begin position="29"/>
        <end position="85"/>
    </location>
</feature>
<dbReference type="Gene3D" id="1.10.760.10">
    <property type="entry name" value="Cytochrome c-like domain"/>
    <property type="match status" value="1"/>
</dbReference>
<dbReference type="PROSITE" id="PS51007">
    <property type="entry name" value="CYTC"/>
    <property type="match status" value="1"/>
</dbReference>
<feature type="domain" description="Cytochrome c" evidence="8">
    <location>
        <begin position="92"/>
        <end position="190"/>
    </location>
</feature>
<proteinExistence type="predicted"/>
<evidence type="ECO:0000313" key="10">
    <source>
        <dbReference type="Proteomes" id="UP000605099"/>
    </source>
</evidence>
<evidence type="ECO:0000256" key="3">
    <source>
        <dbReference type="ARBA" id="ARBA00022723"/>
    </source>
</evidence>
<protein>
    <recommendedName>
        <fullName evidence="8">Cytochrome c domain-containing protein</fullName>
    </recommendedName>
</protein>
<keyword evidence="10" id="KW-1185">Reference proteome</keyword>
<evidence type="ECO:0000256" key="4">
    <source>
        <dbReference type="ARBA" id="ARBA00022982"/>
    </source>
</evidence>
<comment type="caution">
    <text evidence="9">The sequence shown here is derived from an EMBL/GenBank/DDBJ whole genome shotgun (WGS) entry which is preliminary data.</text>
</comment>
<evidence type="ECO:0000256" key="6">
    <source>
        <dbReference type="PROSITE-ProRule" id="PRU00433"/>
    </source>
</evidence>
<dbReference type="PROSITE" id="PS51257">
    <property type="entry name" value="PROKAR_LIPOPROTEIN"/>
    <property type="match status" value="1"/>
</dbReference>
<feature type="region of interest" description="Disordered" evidence="7">
    <location>
        <begin position="23"/>
        <end position="85"/>
    </location>
</feature>
<dbReference type="PANTHER" id="PTHR11961">
    <property type="entry name" value="CYTOCHROME C"/>
    <property type="match status" value="1"/>
</dbReference>
<gene>
    <name evidence="9" type="ORF">GCM10011349_00540</name>
</gene>
<evidence type="ECO:0000256" key="5">
    <source>
        <dbReference type="ARBA" id="ARBA00023004"/>
    </source>
</evidence>
<keyword evidence="5 6" id="KW-0408">Iron</keyword>
<evidence type="ECO:0000256" key="2">
    <source>
        <dbReference type="ARBA" id="ARBA00022617"/>
    </source>
</evidence>
<evidence type="ECO:0000256" key="7">
    <source>
        <dbReference type="SAM" id="MobiDB-lite"/>
    </source>
</evidence>
<keyword evidence="3 6" id="KW-0479">Metal-binding</keyword>
<dbReference type="InterPro" id="IPR002327">
    <property type="entry name" value="Cyt_c_1A/1B"/>
</dbReference>
<dbReference type="Proteomes" id="UP000605099">
    <property type="component" value="Unassembled WGS sequence"/>
</dbReference>
<evidence type="ECO:0000313" key="9">
    <source>
        <dbReference type="EMBL" id="GGN40006.1"/>
    </source>
</evidence>
<accession>A0ABQ2J4I0</accession>
<organism evidence="9 10">
    <name type="scientific">Novosphingobium indicum</name>
    <dbReference type="NCBI Taxonomy" id="462949"/>
    <lineage>
        <taxon>Bacteria</taxon>
        <taxon>Pseudomonadati</taxon>
        <taxon>Pseudomonadota</taxon>
        <taxon>Alphaproteobacteria</taxon>
        <taxon>Sphingomonadales</taxon>
        <taxon>Sphingomonadaceae</taxon>
        <taxon>Novosphingobium</taxon>
    </lineage>
</organism>
<dbReference type="SUPFAM" id="SSF46626">
    <property type="entry name" value="Cytochrome c"/>
    <property type="match status" value="1"/>
</dbReference>
<sequence length="190" mass="19111">MNFRNIVAILPFTLLAACGGSSSSQEAPTSAIETASPEAASSTEAALPVEATETATEAAAPAAEETPAPVAAASPTASPAPAAETTTAATPVAAAKPPVAFAVCRACHSVEPGKNGVGPTLHGIYGSKAGEVPGYNFSPALAKSGIVWDRAALDKWLQGPMKMVPGTKMVIAVPDAAKREAIIDYLETLK</sequence>
<dbReference type="EMBL" id="BMLK01000001">
    <property type="protein sequence ID" value="GGN40006.1"/>
    <property type="molecule type" value="Genomic_DNA"/>
</dbReference>
<keyword evidence="2 6" id="KW-0349">Heme</keyword>
<evidence type="ECO:0000259" key="8">
    <source>
        <dbReference type="PROSITE" id="PS51007"/>
    </source>
</evidence>
<evidence type="ECO:0000256" key="1">
    <source>
        <dbReference type="ARBA" id="ARBA00022448"/>
    </source>
</evidence>
<dbReference type="InterPro" id="IPR036909">
    <property type="entry name" value="Cyt_c-like_dom_sf"/>
</dbReference>
<reference evidence="10" key="1">
    <citation type="journal article" date="2019" name="Int. J. Syst. Evol. Microbiol.">
        <title>The Global Catalogue of Microorganisms (GCM) 10K type strain sequencing project: providing services to taxonomists for standard genome sequencing and annotation.</title>
        <authorList>
            <consortium name="The Broad Institute Genomics Platform"/>
            <consortium name="The Broad Institute Genome Sequencing Center for Infectious Disease"/>
            <person name="Wu L."/>
            <person name="Ma J."/>
        </authorList>
    </citation>
    <scope>NUCLEOTIDE SEQUENCE [LARGE SCALE GENOMIC DNA]</scope>
    <source>
        <strain evidence="10">CGMCC 1.6784</strain>
    </source>
</reference>
<name>A0ABQ2J4I0_9SPHN</name>
<dbReference type="PRINTS" id="PR00604">
    <property type="entry name" value="CYTCHRMECIAB"/>
</dbReference>
<keyword evidence="4" id="KW-0249">Electron transport</keyword>
<dbReference type="RefSeq" id="WP_188817071.1">
    <property type="nucleotide sequence ID" value="NZ_BMLK01000001.1"/>
</dbReference>
<keyword evidence="1" id="KW-0813">Transport</keyword>
<dbReference type="InterPro" id="IPR009056">
    <property type="entry name" value="Cyt_c-like_dom"/>
</dbReference>